<protein>
    <submittedName>
        <fullName evidence="1">Uncharacterized protein</fullName>
    </submittedName>
</protein>
<organism evidence="1 2">
    <name type="scientific">Sphaerodactylus townsendi</name>
    <dbReference type="NCBI Taxonomy" id="933632"/>
    <lineage>
        <taxon>Eukaryota</taxon>
        <taxon>Metazoa</taxon>
        <taxon>Chordata</taxon>
        <taxon>Craniata</taxon>
        <taxon>Vertebrata</taxon>
        <taxon>Euteleostomi</taxon>
        <taxon>Lepidosauria</taxon>
        <taxon>Squamata</taxon>
        <taxon>Bifurcata</taxon>
        <taxon>Gekkota</taxon>
        <taxon>Sphaerodactylidae</taxon>
        <taxon>Sphaerodactylus</taxon>
    </lineage>
</organism>
<accession>A0ACB8FS99</accession>
<reference evidence="1" key="1">
    <citation type="submission" date="2021-08" db="EMBL/GenBank/DDBJ databases">
        <title>The first chromosome-level gecko genome reveals the dynamic sex chromosomes of Neotropical dwarf geckos (Sphaerodactylidae: Sphaerodactylus).</title>
        <authorList>
            <person name="Pinto B.J."/>
            <person name="Keating S.E."/>
            <person name="Gamble T."/>
        </authorList>
    </citation>
    <scope>NUCLEOTIDE SEQUENCE</scope>
    <source>
        <strain evidence="1">TG3544</strain>
    </source>
</reference>
<dbReference type="Proteomes" id="UP000827872">
    <property type="component" value="Linkage Group LG06"/>
</dbReference>
<dbReference type="EMBL" id="CM037619">
    <property type="protein sequence ID" value="KAH8008242.1"/>
    <property type="molecule type" value="Genomic_DNA"/>
</dbReference>
<gene>
    <name evidence="1" type="ORF">K3G42_028497</name>
</gene>
<sequence length="360" mass="41414">MVSLWCCLPAGLVSGNGLVISSSPGFPYEEDGPNTIWFPQLGHHELSPLHPSSSCRVINIVYLAQGFHWSLGEAMCKFNHTLTFVNLYASIHFLMVISIDRCISVICPVWTRNHRRPRLACFVALGVWIWAMVLSSPYIHFRKTVKNGDEIYCYDKYSDNVEQAKVIHCVMVISRFIFTFVIPFPVIIFCYGAIVLRLRRDRLASSSKPFKVIMAVILAFFICWFPFHVFSFLNIQGYEDHSLHLPLIIGNTLAYSLTLINSCLNPILYVFMVHDFKKKLKSSILSQKPLSSQPFNAFVHHSAKNRLCTYRRVIMVEGFLLTFLIACKCFEWQQENNKEKNPCWPMCWSLTSGFNLEVTE</sequence>
<comment type="caution">
    <text evidence="1">The sequence shown here is derived from an EMBL/GenBank/DDBJ whole genome shotgun (WGS) entry which is preliminary data.</text>
</comment>
<evidence type="ECO:0000313" key="2">
    <source>
        <dbReference type="Proteomes" id="UP000827872"/>
    </source>
</evidence>
<proteinExistence type="predicted"/>
<name>A0ACB8FS99_9SAUR</name>
<keyword evidence="2" id="KW-1185">Reference proteome</keyword>
<evidence type="ECO:0000313" key="1">
    <source>
        <dbReference type="EMBL" id="KAH8008242.1"/>
    </source>
</evidence>